<gene>
    <name evidence="1" type="ORF">HSBAA_63570</name>
</gene>
<dbReference type="EMBL" id="AP019514">
    <property type="protein sequence ID" value="BBI65051.1"/>
    <property type="molecule type" value="Genomic_DNA"/>
</dbReference>
<proteinExistence type="predicted"/>
<organism evidence="1 2">
    <name type="scientific">Vreelandella sulfidaeris</name>
    <dbReference type="NCBI Taxonomy" id="115553"/>
    <lineage>
        <taxon>Bacteria</taxon>
        <taxon>Pseudomonadati</taxon>
        <taxon>Pseudomonadota</taxon>
        <taxon>Gammaproteobacteria</taxon>
        <taxon>Oceanospirillales</taxon>
        <taxon>Halomonadaceae</taxon>
        <taxon>Vreelandella</taxon>
    </lineage>
</organism>
<reference evidence="1 2" key="1">
    <citation type="journal article" date="2019" name="Microbiol. Resour. Announc.">
        <title>Complete Genome Sequence of Halomonas sulfidaeris Strain Esulfide1 Isolated from a Metal Sulfide Rock at a Depth of 2,200 Meters, Obtained Using Nanopore Sequencing.</title>
        <authorList>
            <person name="Saito M."/>
            <person name="Nishigata A."/>
            <person name="Galipon J."/>
            <person name="Arakawa K."/>
        </authorList>
    </citation>
    <scope>NUCLEOTIDE SEQUENCE [LARGE SCALE GENOMIC DNA]</scope>
    <source>
        <strain evidence="1 2">ATCC BAA-803</strain>
    </source>
</reference>
<evidence type="ECO:0000313" key="2">
    <source>
        <dbReference type="Proteomes" id="UP000320231"/>
    </source>
</evidence>
<evidence type="ECO:0000313" key="1">
    <source>
        <dbReference type="EMBL" id="BBI65051.1"/>
    </source>
</evidence>
<dbReference type="KEGG" id="hsr:HSBAA_63570"/>
<dbReference type="AlphaFoldDB" id="A0A455UK45"/>
<protein>
    <submittedName>
        <fullName evidence="1">Uncharacterized protein</fullName>
    </submittedName>
</protein>
<dbReference type="Proteomes" id="UP000320231">
    <property type="component" value="Chromosome"/>
</dbReference>
<name>A0A455UK45_9GAMM</name>
<accession>A0A455UK45</accession>
<sequence>MTNKIEVRRWLVECKLNDDVKLIPKIHIIDDVEKFEFSNIKEPVVIKAAWASGMNVFVKEPQLEDWASIKINC</sequence>